<comment type="caution">
    <text evidence="1">The sequence shown here is derived from an EMBL/GenBank/DDBJ whole genome shotgun (WGS) entry which is preliminary data.</text>
</comment>
<dbReference type="OrthoDB" id="9800945at2"/>
<organism evidence="1 2">
    <name type="scientific">Alkalicoccus urumqiensis</name>
    <name type="common">Bacillus urumqiensis</name>
    <dbReference type="NCBI Taxonomy" id="1548213"/>
    <lineage>
        <taxon>Bacteria</taxon>
        <taxon>Bacillati</taxon>
        <taxon>Bacillota</taxon>
        <taxon>Bacilli</taxon>
        <taxon>Bacillales</taxon>
        <taxon>Bacillaceae</taxon>
        <taxon>Alkalicoccus</taxon>
    </lineage>
</organism>
<accession>A0A2P6MDL9</accession>
<reference evidence="1 2" key="1">
    <citation type="submission" date="2018-03" db="EMBL/GenBank/DDBJ databases">
        <title>Bacillus urumqiensis sp. nov., a moderately haloalkaliphilic bacterium isolated from a salt lake.</title>
        <authorList>
            <person name="Zhao B."/>
            <person name="Liao Z."/>
        </authorList>
    </citation>
    <scope>NUCLEOTIDE SEQUENCE [LARGE SCALE GENOMIC DNA]</scope>
    <source>
        <strain evidence="1 2">BZ-SZ-XJ18</strain>
    </source>
</reference>
<dbReference type="RefSeq" id="WP_105960264.1">
    <property type="nucleotide sequence ID" value="NZ_PVNS01000017.1"/>
</dbReference>
<dbReference type="InterPro" id="IPR046038">
    <property type="entry name" value="DUF5996"/>
</dbReference>
<evidence type="ECO:0000313" key="2">
    <source>
        <dbReference type="Proteomes" id="UP000243650"/>
    </source>
</evidence>
<gene>
    <name evidence="1" type="ORF">C6I21_14840</name>
</gene>
<proteinExistence type="predicted"/>
<dbReference type="EMBL" id="PVNS01000017">
    <property type="protein sequence ID" value="PRO64372.1"/>
    <property type="molecule type" value="Genomic_DNA"/>
</dbReference>
<sequence>MHQMKHEDWKDTKMTLHLLSQILGKVRLEMAEQQPQWAHVMLPLTPGGFTTGRLYHNDRCFSIELNVLEHKIIVTCEGEHAVIPLEDGTTIQSYYRQLTAALEQLSCPVSIFTKPQEMTYVTPFELCTDVFTYDPELAASGFRLFQQAERELAAFLAPLRTRKIMPALFWGTFDVSGLIVSDRYEPFPEDKVIEKGAFDEQFIEFGFWTGDGQVNEPTYFVLPYPFLFQELTTGALEPQDAWYDASLSEAFYRGDDVQTFLKSSFTLLAEELGWEKTDHTFRQLTMPFQKNRR</sequence>
<keyword evidence="2" id="KW-1185">Reference proteome</keyword>
<name>A0A2P6MDL9_ALKUR</name>
<dbReference type="Proteomes" id="UP000243650">
    <property type="component" value="Unassembled WGS sequence"/>
</dbReference>
<dbReference type="Pfam" id="PF19459">
    <property type="entry name" value="DUF5996"/>
    <property type="match status" value="1"/>
</dbReference>
<dbReference type="AlphaFoldDB" id="A0A2P6MDL9"/>
<protein>
    <submittedName>
        <fullName evidence="1">Uncharacterized protein</fullName>
    </submittedName>
</protein>
<evidence type="ECO:0000313" key="1">
    <source>
        <dbReference type="EMBL" id="PRO64372.1"/>
    </source>
</evidence>